<dbReference type="Proteomes" id="UP000607653">
    <property type="component" value="Unassembled WGS sequence"/>
</dbReference>
<dbReference type="EMBL" id="DUZY01000001">
    <property type="protein sequence ID" value="DAD20756.1"/>
    <property type="molecule type" value="Genomic_DNA"/>
</dbReference>
<keyword evidence="1" id="KW-0812">Transmembrane</keyword>
<name>A0A822XPB7_NELNU</name>
<keyword evidence="1" id="KW-1133">Transmembrane helix</keyword>
<evidence type="ECO:0000313" key="3">
    <source>
        <dbReference type="Proteomes" id="UP000607653"/>
    </source>
</evidence>
<proteinExistence type="predicted"/>
<evidence type="ECO:0000313" key="2">
    <source>
        <dbReference type="EMBL" id="DAD20756.1"/>
    </source>
</evidence>
<organism evidence="2 3">
    <name type="scientific">Nelumbo nucifera</name>
    <name type="common">Sacred lotus</name>
    <dbReference type="NCBI Taxonomy" id="4432"/>
    <lineage>
        <taxon>Eukaryota</taxon>
        <taxon>Viridiplantae</taxon>
        <taxon>Streptophyta</taxon>
        <taxon>Embryophyta</taxon>
        <taxon>Tracheophyta</taxon>
        <taxon>Spermatophyta</taxon>
        <taxon>Magnoliopsida</taxon>
        <taxon>Proteales</taxon>
        <taxon>Nelumbonaceae</taxon>
        <taxon>Nelumbo</taxon>
    </lineage>
</organism>
<dbReference type="AlphaFoldDB" id="A0A822XPB7"/>
<gene>
    <name evidence="2" type="ORF">HUJ06_022219</name>
</gene>
<accession>A0A822XPB7</accession>
<feature type="transmembrane region" description="Helical" evidence="1">
    <location>
        <begin position="33"/>
        <end position="54"/>
    </location>
</feature>
<keyword evidence="1" id="KW-0472">Membrane</keyword>
<sequence length="80" mass="9275">MCCPNQIATLQTIPPNDLTSSTYTYTICYVYVWHYYAAYTIWILLQLLGVAFFSTTETCNLQDMSSWQVTRYTLLVGRGR</sequence>
<evidence type="ECO:0000256" key="1">
    <source>
        <dbReference type="SAM" id="Phobius"/>
    </source>
</evidence>
<comment type="caution">
    <text evidence="2">The sequence shown here is derived from an EMBL/GenBank/DDBJ whole genome shotgun (WGS) entry which is preliminary data.</text>
</comment>
<protein>
    <submittedName>
        <fullName evidence="2">Uncharacterized protein</fullName>
    </submittedName>
</protein>
<reference evidence="2 3" key="1">
    <citation type="journal article" date="2020" name="Mol. Biol. Evol.">
        <title>Distinct Expression and Methylation Patterns for Genes with Different Fates following a Single Whole-Genome Duplication in Flowering Plants.</title>
        <authorList>
            <person name="Shi T."/>
            <person name="Rahmani R.S."/>
            <person name="Gugger P.F."/>
            <person name="Wang M."/>
            <person name="Li H."/>
            <person name="Zhang Y."/>
            <person name="Li Z."/>
            <person name="Wang Q."/>
            <person name="Van de Peer Y."/>
            <person name="Marchal K."/>
            <person name="Chen J."/>
        </authorList>
    </citation>
    <scope>NUCLEOTIDE SEQUENCE [LARGE SCALE GENOMIC DNA]</scope>
    <source>
        <tissue evidence="2">Leaf</tissue>
    </source>
</reference>
<keyword evidence="3" id="KW-1185">Reference proteome</keyword>